<dbReference type="GO" id="GO:0004151">
    <property type="term" value="F:dihydroorotase activity"/>
    <property type="evidence" value="ECO:0007669"/>
    <property type="project" value="UniProtKB-EC"/>
</dbReference>
<dbReference type="PANTHER" id="PTHR43668">
    <property type="entry name" value="ALLANTOINASE"/>
    <property type="match status" value="1"/>
</dbReference>
<dbReference type="Proteomes" id="UP000616143">
    <property type="component" value="Unassembled WGS sequence"/>
</dbReference>
<reference evidence="8" key="4">
    <citation type="submission" date="2020-09" db="EMBL/GenBank/DDBJ databases">
        <authorList>
            <person name="Sun Q."/>
            <person name="Ohkuma M."/>
        </authorList>
    </citation>
    <scope>NUCLEOTIDE SEQUENCE</scope>
    <source>
        <strain evidence="8">JCM 31740</strain>
    </source>
</reference>
<reference evidence="8" key="1">
    <citation type="journal article" date="2014" name="Int. J. Syst. Evol. Microbiol.">
        <title>Complete genome sequence of Corynebacterium casei LMG S-19264T (=DSM 44701T), isolated from a smear-ripened cheese.</title>
        <authorList>
            <consortium name="US DOE Joint Genome Institute (JGI-PGF)"/>
            <person name="Walter F."/>
            <person name="Albersmeier A."/>
            <person name="Kalinowski J."/>
            <person name="Ruckert C."/>
        </authorList>
    </citation>
    <scope>NUCLEOTIDE SEQUENCE</scope>
    <source>
        <strain evidence="8">JCM 31740</strain>
    </source>
</reference>
<dbReference type="Pfam" id="PF01979">
    <property type="entry name" value="Amidohydro_1"/>
    <property type="match status" value="1"/>
</dbReference>
<dbReference type="EMBL" id="AP018553">
    <property type="protein sequence ID" value="BBD71966.1"/>
    <property type="molecule type" value="Genomic_DNA"/>
</dbReference>
<dbReference type="KEGG" id="sacd:HS1genome_0355"/>
<evidence type="ECO:0000256" key="1">
    <source>
        <dbReference type="ARBA" id="ARBA00001947"/>
    </source>
</evidence>
<dbReference type="EC" id="3.5.2.3" evidence="7"/>
<dbReference type="PROSITE" id="PS00483">
    <property type="entry name" value="DIHYDROOROTASE_2"/>
    <property type="match status" value="1"/>
</dbReference>
<keyword evidence="2" id="KW-0479">Metal-binding</keyword>
<evidence type="ECO:0000313" key="7">
    <source>
        <dbReference type="EMBL" id="BBD71966.1"/>
    </source>
</evidence>
<sequence>MLRVSGKCYLEGRGLVEACIEFDRVIRKVRSHCVPDLTLRSDELLMPGSVDLHVHVRGLGLSYKEDVSSATSEAAYGGVTLVGDMPNTHPYLNTAEAVLEKLREMERSRIDFVVYAGVGSETKKLDAMPIAGYKVFPEDLERPELEDVLSSSKLKILHPEVPNSLQGQRTLRALWQELASLRLVRGRFHVTHCTSKETVELAHGSGFTADLTPHHLLLHESDCWDKVNPPLRDETTRRALWDSLWVAEAVVSDHAPHLPEEKRWHYDICPPGIAAISFTTPFIYSLVFRGVLSVDRAVQLLSKGPATILGLKMGEIAEGFAANFTVVRREYWRYSTAYTKASHTPLDGYPLNARVTMTFVQGKVAFDGGEVYPVRGVNAIA</sequence>
<dbReference type="PANTHER" id="PTHR43668:SF2">
    <property type="entry name" value="ALLANTOINASE"/>
    <property type="match status" value="1"/>
</dbReference>
<keyword evidence="9" id="KW-1185">Reference proteome</keyword>
<dbReference type="SUPFAM" id="SSF51338">
    <property type="entry name" value="Composite domain of metallo-dependent hydrolases"/>
    <property type="match status" value="1"/>
</dbReference>
<dbReference type="AlphaFoldDB" id="A0A348B1B4"/>
<dbReference type="Proteomes" id="UP000276741">
    <property type="component" value="Chromosome"/>
</dbReference>
<dbReference type="SUPFAM" id="SSF51556">
    <property type="entry name" value="Metallo-dependent hydrolases"/>
    <property type="match status" value="1"/>
</dbReference>
<evidence type="ECO:0000313" key="9">
    <source>
        <dbReference type="Proteomes" id="UP000276741"/>
    </source>
</evidence>
<organism evidence="7 9">
    <name type="scientific">Sulfodiicoccus acidiphilus</name>
    <dbReference type="NCBI Taxonomy" id="1670455"/>
    <lineage>
        <taxon>Archaea</taxon>
        <taxon>Thermoproteota</taxon>
        <taxon>Thermoprotei</taxon>
        <taxon>Sulfolobales</taxon>
        <taxon>Sulfolobaceae</taxon>
        <taxon>Sulfodiicoccus</taxon>
    </lineage>
</organism>
<keyword evidence="3 7" id="KW-0378">Hydrolase</keyword>
<dbReference type="Pfam" id="PF12890">
    <property type="entry name" value="DHOase"/>
    <property type="match status" value="1"/>
</dbReference>
<dbReference type="InterPro" id="IPR011059">
    <property type="entry name" value="Metal-dep_hydrolase_composite"/>
</dbReference>
<proteinExistence type="predicted"/>
<evidence type="ECO:0000259" key="5">
    <source>
        <dbReference type="Pfam" id="PF01979"/>
    </source>
</evidence>
<evidence type="ECO:0000259" key="6">
    <source>
        <dbReference type="Pfam" id="PF12890"/>
    </source>
</evidence>
<dbReference type="InterPro" id="IPR024403">
    <property type="entry name" value="DHOase_cat"/>
</dbReference>
<dbReference type="EMBL" id="BMQS01000005">
    <property type="protein sequence ID" value="GGT91819.1"/>
    <property type="molecule type" value="Genomic_DNA"/>
</dbReference>
<reference evidence="7" key="3">
    <citation type="journal article" date="2019" name="BMC Res. Notes">
        <title>Complete genome sequence of the Sulfodiicoccus acidiphilus strain HS-1T, the first crenarchaeon that lacks polB3, isolated from an acidic hot spring in Ohwaku-dani, Hakone, Japan.</title>
        <authorList>
            <person name="Sakai H.D."/>
            <person name="Kurosawa N."/>
        </authorList>
    </citation>
    <scope>NUCLEOTIDE SEQUENCE</scope>
    <source>
        <strain evidence="7">HS-1</strain>
    </source>
</reference>
<gene>
    <name evidence="8" type="primary">pyrC</name>
    <name evidence="8" type="ORF">GCM10007116_06930</name>
    <name evidence="7" type="ORF">HS1genome_0355</name>
</gene>
<dbReference type="NCBIfam" id="NF001541">
    <property type="entry name" value="PRK00369.1"/>
    <property type="match status" value="1"/>
</dbReference>
<dbReference type="GO" id="GO:0046872">
    <property type="term" value="F:metal ion binding"/>
    <property type="evidence" value="ECO:0007669"/>
    <property type="project" value="UniProtKB-KW"/>
</dbReference>
<comment type="cofactor">
    <cofactor evidence="1">
        <name>Zn(2+)</name>
        <dbReference type="ChEBI" id="CHEBI:29105"/>
    </cofactor>
</comment>
<feature type="domain" description="Amidohydrolase-related" evidence="5">
    <location>
        <begin position="284"/>
        <end position="364"/>
    </location>
</feature>
<feature type="domain" description="Dihydroorotase catalytic" evidence="6">
    <location>
        <begin position="44"/>
        <end position="123"/>
    </location>
</feature>
<dbReference type="Gene3D" id="3.20.20.140">
    <property type="entry name" value="Metal-dependent hydrolases"/>
    <property type="match status" value="1"/>
</dbReference>
<evidence type="ECO:0000256" key="4">
    <source>
        <dbReference type="ARBA" id="ARBA00022975"/>
    </source>
</evidence>
<reference evidence="9" key="2">
    <citation type="submission" date="2018-04" db="EMBL/GenBank/DDBJ databases">
        <title>Complete genome sequence of Sulfodiicoccus acidiphilus strain HS-1.</title>
        <authorList>
            <person name="Sakai H.D."/>
            <person name="Kurosawa N."/>
        </authorList>
    </citation>
    <scope>NUCLEOTIDE SEQUENCE [LARGE SCALE GENOMIC DNA]</scope>
    <source>
        <strain evidence="9">HS-1</strain>
    </source>
</reference>
<evidence type="ECO:0000256" key="2">
    <source>
        <dbReference type="ARBA" id="ARBA00022723"/>
    </source>
</evidence>
<keyword evidence="4" id="KW-0665">Pyrimidine biosynthesis</keyword>
<dbReference type="GO" id="GO:0006145">
    <property type="term" value="P:purine nucleobase catabolic process"/>
    <property type="evidence" value="ECO:0007669"/>
    <property type="project" value="TreeGrafter"/>
</dbReference>
<evidence type="ECO:0000256" key="3">
    <source>
        <dbReference type="ARBA" id="ARBA00022801"/>
    </source>
</evidence>
<accession>A0A348B1B4</accession>
<dbReference type="GO" id="GO:0004038">
    <property type="term" value="F:allantoinase activity"/>
    <property type="evidence" value="ECO:0007669"/>
    <property type="project" value="TreeGrafter"/>
</dbReference>
<protein>
    <submittedName>
        <fullName evidence="7">Dihydroorotase</fullName>
        <ecNumber evidence="7">3.5.2.3</ecNumber>
    </submittedName>
</protein>
<dbReference type="GO" id="GO:0005737">
    <property type="term" value="C:cytoplasm"/>
    <property type="evidence" value="ECO:0007669"/>
    <property type="project" value="TreeGrafter"/>
</dbReference>
<dbReference type="InterPro" id="IPR002195">
    <property type="entry name" value="Dihydroorotase_CS"/>
</dbReference>
<dbReference type="InterPro" id="IPR050138">
    <property type="entry name" value="DHOase/Allantoinase_Hydrolase"/>
</dbReference>
<dbReference type="InterPro" id="IPR032466">
    <property type="entry name" value="Metal_Hydrolase"/>
</dbReference>
<name>A0A348B1B4_9CREN</name>
<dbReference type="InterPro" id="IPR006680">
    <property type="entry name" value="Amidohydro-rel"/>
</dbReference>
<evidence type="ECO:0000313" key="8">
    <source>
        <dbReference type="EMBL" id="GGT91819.1"/>
    </source>
</evidence>